<gene>
    <name evidence="3" type="primary">Trim47_7</name>
    <name evidence="3" type="ORF">GTO96_0017452</name>
</gene>
<dbReference type="AlphaFoldDB" id="A0A8X7XGF6"/>
<comment type="caution">
    <text evidence="3">The sequence shown here is derived from an EMBL/GenBank/DDBJ whole genome shotgun (WGS) entry which is preliminary data.</text>
</comment>
<dbReference type="Proteomes" id="UP000886611">
    <property type="component" value="Unassembled WGS sequence"/>
</dbReference>
<sequence>MLRTWFRAMMVLLLCRPHLRALAAHTPLPRKLPHYEGDACKGYKLVDPDGNLKEKLCEKLQKCLKMFCKSDDTCICMMCGMTEYNSYEKDELETETEGKQKQVGTTQSEIRRRLKEKEKKLMEMRRTAEEMKDSRELEAILVRLGGRHETVQDEIHSVIHGQSSELSALIKLSGGSLCSDHLCLKHLRTL</sequence>
<reference evidence="3 4" key="1">
    <citation type="journal article" date="2021" name="Cell">
        <title>Tracing the genetic footprints of vertebrate landing in non-teleost ray-finned fishes.</title>
        <authorList>
            <person name="Bi X."/>
            <person name="Wang K."/>
            <person name="Yang L."/>
            <person name="Pan H."/>
            <person name="Jiang H."/>
            <person name="Wei Q."/>
            <person name="Fang M."/>
            <person name="Yu H."/>
            <person name="Zhu C."/>
            <person name="Cai Y."/>
            <person name="He Y."/>
            <person name="Gan X."/>
            <person name="Zeng H."/>
            <person name="Yu D."/>
            <person name="Zhu Y."/>
            <person name="Jiang H."/>
            <person name="Qiu Q."/>
            <person name="Yang H."/>
            <person name="Zhang Y.E."/>
            <person name="Wang W."/>
            <person name="Zhu M."/>
            <person name="He S."/>
            <person name="Zhang G."/>
        </authorList>
    </citation>
    <scope>NUCLEOTIDE SEQUENCE [LARGE SCALE GENOMIC DNA]</scope>
    <source>
        <strain evidence="3">Bchr_013</strain>
    </source>
</reference>
<keyword evidence="2" id="KW-0732">Signal</keyword>
<dbReference type="Gene3D" id="3.30.160.60">
    <property type="entry name" value="Classic Zinc Finger"/>
    <property type="match status" value="1"/>
</dbReference>
<evidence type="ECO:0000313" key="3">
    <source>
        <dbReference type="EMBL" id="KAG2465587.1"/>
    </source>
</evidence>
<feature type="signal peptide" evidence="2">
    <location>
        <begin position="1"/>
        <end position="23"/>
    </location>
</feature>
<feature type="chain" id="PRO_5036472896" evidence="2">
    <location>
        <begin position="24"/>
        <end position="190"/>
    </location>
</feature>
<feature type="non-terminal residue" evidence="3">
    <location>
        <position position="190"/>
    </location>
</feature>
<feature type="coiled-coil region" evidence="1">
    <location>
        <begin position="107"/>
        <end position="134"/>
    </location>
</feature>
<organism evidence="3 4">
    <name type="scientific">Polypterus senegalus</name>
    <name type="common">Senegal bichir</name>
    <dbReference type="NCBI Taxonomy" id="55291"/>
    <lineage>
        <taxon>Eukaryota</taxon>
        <taxon>Metazoa</taxon>
        <taxon>Chordata</taxon>
        <taxon>Craniata</taxon>
        <taxon>Vertebrata</taxon>
        <taxon>Euteleostomi</taxon>
        <taxon>Actinopterygii</taxon>
        <taxon>Polypteriformes</taxon>
        <taxon>Polypteridae</taxon>
        <taxon>Polypterus</taxon>
    </lineage>
</organism>
<evidence type="ECO:0000256" key="1">
    <source>
        <dbReference type="SAM" id="Coils"/>
    </source>
</evidence>
<proteinExistence type="predicted"/>
<name>A0A8X7XGF6_POLSE</name>
<protein>
    <submittedName>
        <fullName evidence="3">TRI47 protein</fullName>
    </submittedName>
</protein>
<feature type="non-terminal residue" evidence="3">
    <location>
        <position position="1"/>
    </location>
</feature>
<accession>A0A8X7XGF6</accession>
<dbReference type="EMBL" id="JAATIS010001721">
    <property type="protein sequence ID" value="KAG2465587.1"/>
    <property type="molecule type" value="Genomic_DNA"/>
</dbReference>
<keyword evidence="1" id="KW-0175">Coiled coil</keyword>
<keyword evidence="4" id="KW-1185">Reference proteome</keyword>
<evidence type="ECO:0000256" key="2">
    <source>
        <dbReference type="SAM" id="SignalP"/>
    </source>
</evidence>
<evidence type="ECO:0000313" key="4">
    <source>
        <dbReference type="Proteomes" id="UP000886611"/>
    </source>
</evidence>
<dbReference type="SUPFAM" id="SSF57845">
    <property type="entry name" value="B-box zinc-binding domain"/>
    <property type="match status" value="1"/>
</dbReference>